<proteinExistence type="predicted"/>
<gene>
    <name evidence="2" type="ORF">Q2T52_23760</name>
</gene>
<dbReference type="EMBL" id="JAUKWQ010000012">
    <property type="protein sequence ID" value="MDO1585118.1"/>
    <property type="molecule type" value="Genomic_DNA"/>
</dbReference>
<accession>A0ABT8T3B8</accession>
<feature type="region of interest" description="Disordered" evidence="1">
    <location>
        <begin position="64"/>
        <end position="117"/>
    </location>
</feature>
<protein>
    <submittedName>
        <fullName evidence="2">Uncharacterized protein</fullName>
    </submittedName>
</protein>
<sequence length="117" mass="13709">MEVDGQILQTRMSIIQRVLERFEKRGIPFDSEPRLHQWLNEWADGTLEMDELWRRYRALLQERQHGSRRVVSQMQVDPSTQEQDQSPAAPLEAFKDPYGAPEPEVVIRPAPEHDSET</sequence>
<feature type="compositionally biased region" description="Polar residues" evidence="1">
    <location>
        <begin position="70"/>
        <end position="86"/>
    </location>
</feature>
<reference evidence="2" key="1">
    <citation type="journal article" date="2015" name="Int. J. Syst. Evol. Microbiol.">
        <title>Rhizobium oryzicola sp. nov., potential plant-growth-promoting endophytic bacteria isolated from rice roots.</title>
        <authorList>
            <person name="Zhang X.X."/>
            <person name="Gao J.S."/>
            <person name="Cao Y.H."/>
            <person name="Sheirdil R.A."/>
            <person name="Wang X.C."/>
            <person name="Zhang L."/>
        </authorList>
    </citation>
    <scope>NUCLEOTIDE SEQUENCE</scope>
    <source>
        <strain evidence="2">05753</strain>
    </source>
</reference>
<evidence type="ECO:0000313" key="2">
    <source>
        <dbReference type="EMBL" id="MDO1585118.1"/>
    </source>
</evidence>
<dbReference type="Proteomes" id="UP001169006">
    <property type="component" value="Unassembled WGS sequence"/>
</dbReference>
<name>A0ABT8T3B8_9HYPH</name>
<organism evidence="2 3">
    <name type="scientific">Rhizobium oryzicola</name>
    <dbReference type="NCBI Taxonomy" id="1232668"/>
    <lineage>
        <taxon>Bacteria</taxon>
        <taxon>Pseudomonadati</taxon>
        <taxon>Pseudomonadota</taxon>
        <taxon>Alphaproteobacteria</taxon>
        <taxon>Hyphomicrobiales</taxon>
        <taxon>Rhizobiaceae</taxon>
        <taxon>Rhizobium/Agrobacterium group</taxon>
        <taxon>Rhizobium</taxon>
    </lineage>
</organism>
<evidence type="ECO:0000256" key="1">
    <source>
        <dbReference type="SAM" id="MobiDB-lite"/>
    </source>
</evidence>
<dbReference type="RefSeq" id="WP_302079406.1">
    <property type="nucleotide sequence ID" value="NZ_JAUKWQ010000012.1"/>
</dbReference>
<reference evidence="2" key="2">
    <citation type="submission" date="2023-07" db="EMBL/GenBank/DDBJ databases">
        <authorList>
            <person name="Sun H."/>
        </authorList>
    </citation>
    <scope>NUCLEOTIDE SEQUENCE</scope>
    <source>
        <strain evidence="2">05753</strain>
    </source>
</reference>
<evidence type="ECO:0000313" key="3">
    <source>
        <dbReference type="Proteomes" id="UP001169006"/>
    </source>
</evidence>
<comment type="caution">
    <text evidence="2">The sequence shown here is derived from an EMBL/GenBank/DDBJ whole genome shotgun (WGS) entry which is preliminary data.</text>
</comment>
<keyword evidence="3" id="KW-1185">Reference proteome</keyword>